<reference evidence="10 11" key="1">
    <citation type="submission" date="2019-03" db="EMBL/GenBank/DDBJ databases">
        <title>Genome sequence of Sphingomonas sp. 17J27-24.</title>
        <authorList>
            <person name="Kim M."/>
            <person name="Maeng S."/>
            <person name="Sathiyaraj S."/>
        </authorList>
    </citation>
    <scope>NUCLEOTIDE SEQUENCE [LARGE SCALE GENOMIC DNA]</scope>
    <source>
        <strain evidence="10 11">17J27-24</strain>
    </source>
</reference>
<dbReference type="PANTHER" id="PTHR42747">
    <property type="entry name" value="NITRONATE MONOOXYGENASE-RELATED"/>
    <property type="match status" value="1"/>
</dbReference>
<dbReference type="AlphaFoldDB" id="A0A4Y8ZS50"/>
<evidence type="ECO:0000256" key="7">
    <source>
        <dbReference type="ARBA" id="ARBA00023033"/>
    </source>
</evidence>
<gene>
    <name evidence="10" type="ORF">E2493_16155</name>
</gene>
<dbReference type="OrthoDB" id="9778912at2"/>
<evidence type="ECO:0000256" key="2">
    <source>
        <dbReference type="ARBA" id="ARBA00009881"/>
    </source>
</evidence>
<name>A0A4Y8ZS50_9SPHN</name>
<sequence>MTPGRWPDRRFAALLGSRLPLVQAPMAGAGGVALAVGAIAGGAVGSLPCAMLRADQVRTDAAEVRRRAAGPLALNFFCHRMPRSSDDAAWRRLLQPFHRELDVDPETSGGAARRPFDEEMCAAVEEIRPEIVSFHFGLPDPPLLERVRRTAAKVLGNATSVAEARSLAASGVDAIIAQGWEAGGHIGRFLDAPHERQLGLFALLPQIVDAVRLPVIAAGGIADGRGVAAAMMLGAAAVQIGTAYLRCPESLIAPAHRQALASPLAEQTEFTNLYSGGLARGLPTRLTEALGPIRDEVPSFPLASAALAPLAEAAERRGESGFRPMWAGQSAALAPVLPARDLTERLGAEALALLGRED</sequence>
<evidence type="ECO:0000256" key="1">
    <source>
        <dbReference type="ARBA" id="ARBA00001917"/>
    </source>
</evidence>
<evidence type="ECO:0000256" key="9">
    <source>
        <dbReference type="ARBA" id="ARBA00049401"/>
    </source>
</evidence>
<comment type="similarity">
    <text evidence="2">Belongs to the nitronate monooxygenase family. NMO class I subfamily.</text>
</comment>
<dbReference type="SUPFAM" id="SSF51412">
    <property type="entry name" value="Inosine monophosphate dehydrogenase (IMPDH)"/>
    <property type="match status" value="1"/>
</dbReference>
<comment type="cofactor">
    <cofactor evidence="1">
        <name>FMN</name>
        <dbReference type="ChEBI" id="CHEBI:58210"/>
    </cofactor>
</comment>
<comment type="caution">
    <text evidence="10">The sequence shown here is derived from an EMBL/GenBank/DDBJ whole genome shotgun (WGS) entry which is preliminary data.</text>
</comment>
<dbReference type="CDD" id="cd04730">
    <property type="entry name" value="NPD_like"/>
    <property type="match status" value="1"/>
</dbReference>
<dbReference type="InterPro" id="IPR013785">
    <property type="entry name" value="Aldolase_TIM"/>
</dbReference>
<keyword evidence="11" id="KW-1185">Reference proteome</keyword>
<keyword evidence="7 10" id="KW-0503">Monooxygenase</keyword>
<organism evidence="10 11">
    <name type="scientific">Sphingomonas parva</name>
    <dbReference type="NCBI Taxonomy" id="2555898"/>
    <lineage>
        <taxon>Bacteria</taxon>
        <taxon>Pseudomonadati</taxon>
        <taxon>Pseudomonadota</taxon>
        <taxon>Alphaproteobacteria</taxon>
        <taxon>Sphingomonadales</taxon>
        <taxon>Sphingomonadaceae</taxon>
        <taxon>Sphingomonas</taxon>
    </lineage>
</organism>
<evidence type="ECO:0000256" key="8">
    <source>
        <dbReference type="ARBA" id="ARBA00031155"/>
    </source>
</evidence>
<evidence type="ECO:0000256" key="3">
    <source>
        <dbReference type="ARBA" id="ARBA00022575"/>
    </source>
</evidence>
<dbReference type="GO" id="GO:0009636">
    <property type="term" value="P:response to toxic substance"/>
    <property type="evidence" value="ECO:0007669"/>
    <property type="project" value="UniProtKB-KW"/>
</dbReference>
<comment type="catalytic activity">
    <reaction evidence="9">
        <text>3 propionate 3-nitronate + 3 O2 + H2O = 3 3-oxopropanoate + 2 nitrate + nitrite + H2O2 + 3 H(+)</text>
        <dbReference type="Rhea" id="RHEA:57332"/>
        <dbReference type="ChEBI" id="CHEBI:15377"/>
        <dbReference type="ChEBI" id="CHEBI:15378"/>
        <dbReference type="ChEBI" id="CHEBI:15379"/>
        <dbReference type="ChEBI" id="CHEBI:16240"/>
        <dbReference type="ChEBI" id="CHEBI:16301"/>
        <dbReference type="ChEBI" id="CHEBI:17632"/>
        <dbReference type="ChEBI" id="CHEBI:33190"/>
        <dbReference type="ChEBI" id="CHEBI:136067"/>
    </reaction>
</comment>
<dbReference type="PANTHER" id="PTHR42747:SF3">
    <property type="entry name" value="NITRONATE MONOOXYGENASE-RELATED"/>
    <property type="match status" value="1"/>
</dbReference>
<dbReference type="Proteomes" id="UP000298213">
    <property type="component" value="Unassembled WGS sequence"/>
</dbReference>
<dbReference type="Pfam" id="PF03060">
    <property type="entry name" value="NMO"/>
    <property type="match status" value="1"/>
</dbReference>
<protein>
    <recommendedName>
        <fullName evidence="8">Propionate 3-nitronate monooxygenase</fullName>
    </recommendedName>
</protein>
<proteinExistence type="inferred from homology"/>
<dbReference type="Gene3D" id="3.20.20.70">
    <property type="entry name" value="Aldolase class I"/>
    <property type="match status" value="1"/>
</dbReference>
<dbReference type="RefSeq" id="WP_135088843.1">
    <property type="nucleotide sequence ID" value="NZ_SPDV01000035.1"/>
</dbReference>
<dbReference type="InterPro" id="IPR004136">
    <property type="entry name" value="NMO"/>
</dbReference>
<evidence type="ECO:0000313" key="11">
    <source>
        <dbReference type="Proteomes" id="UP000298213"/>
    </source>
</evidence>
<evidence type="ECO:0000256" key="6">
    <source>
        <dbReference type="ARBA" id="ARBA00023002"/>
    </source>
</evidence>
<dbReference type="EMBL" id="SPDV01000035">
    <property type="protein sequence ID" value="TFI57236.1"/>
    <property type="molecule type" value="Genomic_DNA"/>
</dbReference>
<accession>A0A4Y8ZS50</accession>
<evidence type="ECO:0000256" key="4">
    <source>
        <dbReference type="ARBA" id="ARBA00022630"/>
    </source>
</evidence>
<keyword evidence="5" id="KW-0288">FMN</keyword>
<keyword evidence="4" id="KW-0285">Flavoprotein</keyword>
<evidence type="ECO:0000313" key="10">
    <source>
        <dbReference type="EMBL" id="TFI57236.1"/>
    </source>
</evidence>
<evidence type="ECO:0000256" key="5">
    <source>
        <dbReference type="ARBA" id="ARBA00022643"/>
    </source>
</evidence>
<dbReference type="GO" id="GO:0018580">
    <property type="term" value="F:nitronate monooxygenase activity"/>
    <property type="evidence" value="ECO:0007669"/>
    <property type="project" value="InterPro"/>
</dbReference>
<keyword evidence="6" id="KW-0560">Oxidoreductase</keyword>
<keyword evidence="3" id="KW-0216">Detoxification</keyword>